<proteinExistence type="predicted"/>
<dbReference type="AlphaFoldDB" id="A0A9X1P8F1"/>
<sequence>MKFLAIILSAYMLLLALLPCGDEVECMDDERYETAFNNNTQQDHENHSEICSPFCICACCGQVLNVLTTPHFALKPHFVVAAHTAFYKDPYFEIIPIAIWQPPKLV</sequence>
<gene>
    <name evidence="2" type="ORF">LXM24_11255</name>
</gene>
<keyword evidence="3" id="KW-1185">Reference proteome</keyword>
<comment type="caution">
    <text evidence="2">The sequence shown here is derived from an EMBL/GenBank/DDBJ whole genome shotgun (WGS) entry which is preliminary data.</text>
</comment>
<keyword evidence="1" id="KW-0732">Signal</keyword>
<name>A0A9X1P8F1_9BACT</name>
<dbReference type="InterPro" id="IPR046601">
    <property type="entry name" value="DUF6660"/>
</dbReference>
<dbReference type="Proteomes" id="UP001139700">
    <property type="component" value="Unassembled WGS sequence"/>
</dbReference>
<dbReference type="Pfam" id="PF20365">
    <property type="entry name" value="DUF6660"/>
    <property type="match status" value="1"/>
</dbReference>
<evidence type="ECO:0000256" key="1">
    <source>
        <dbReference type="SAM" id="SignalP"/>
    </source>
</evidence>
<feature type="chain" id="PRO_5040858766" description="DUF2946 domain-containing protein" evidence="1">
    <location>
        <begin position="22"/>
        <end position="106"/>
    </location>
</feature>
<evidence type="ECO:0000313" key="3">
    <source>
        <dbReference type="Proteomes" id="UP001139700"/>
    </source>
</evidence>
<feature type="signal peptide" evidence="1">
    <location>
        <begin position="1"/>
        <end position="21"/>
    </location>
</feature>
<dbReference type="RefSeq" id="WP_234613160.1">
    <property type="nucleotide sequence ID" value="NZ_CP098806.1"/>
</dbReference>
<reference evidence="2" key="1">
    <citation type="submission" date="2021-12" db="EMBL/GenBank/DDBJ databases">
        <title>Novel species in genus Dyadobacter.</title>
        <authorList>
            <person name="Ma C."/>
        </authorList>
    </citation>
    <scope>NUCLEOTIDE SEQUENCE</scope>
    <source>
        <strain evidence="2">CY399</strain>
    </source>
</reference>
<dbReference type="EMBL" id="JAJTTA010000002">
    <property type="protein sequence ID" value="MCF0040666.1"/>
    <property type="molecule type" value="Genomic_DNA"/>
</dbReference>
<evidence type="ECO:0008006" key="4">
    <source>
        <dbReference type="Google" id="ProtNLM"/>
    </source>
</evidence>
<organism evidence="2 3">
    <name type="scientific">Dyadobacter fanqingshengii</name>
    <dbReference type="NCBI Taxonomy" id="2906443"/>
    <lineage>
        <taxon>Bacteria</taxon>
        <taxon>Pseudomonadati</taxon>
        <taxon>Bacteroidota</taxon>
        <taxon>Cytophagia</taxon>
        <taxon>Cytophagales</taxon>
        <taxon>Spirosomataceae</taxon>
        <taxon>Dyadobacter</taxon>
    </lineage>
</organism>
<protein>
    <recommendedName>
        <fullName evidence="4">DUF2946 domain-containing protein</fullName>
    </recommendedName>
</protein>
<evidence type="ECO:0000313" key="2">
    <source>
        <dbReference type="EMBL" id="MCF0040666.1"/>
    </source>
</evidence>
<accession>A0A9X1P8F1</accession>